<feature type="domain" description="EamA" evidence="4">
    <location>
        <begin position="14"/>
        <end position="153"/>
    </location>
</feature>
<gene>
    <name evidence="5" type="ORF">FD06_GL000070</name>
</gene>
<dbReference type="OrthoDB" id="9810818at2"/>
<evidence type="ECO:0000256" key="1">
    <source>
        <dbReference type="ARBA" id="ARBA00004127"/>
    </source>
</evidence>
<evidence type="ECO:0000259" key="4">
    <source>
        <dbReference type="Pfam" id="PF00892"/>
    </source>
</evidence>
<feature type="transmembrane region" description="Helical" evidence="3">
    <location>
        <begin position="12"/>
        <end position="36"/>
    </location>
</feature>
<comment type="subcellular location">
    <subcellularLocation>
        <location evidence="1">Endomembrane system</location>
        <topology evidence="1">Multi-pass membrane protein</topology>
    </subcellularLocation>
</comment>
<reference evidence="5 6" key="1">
    <citation type="journal article" date="2015" name="Genome Announc.">
        <title>Expanding the biotechnology potential of lactobacilli through comparative genomics of 213 strains and associated genera.</title>
        <authorList>
            <person name="Sun Z."/>
            <person name="Harris H.M."/>
            <person name="McCann A."/>
            <person name="Guo C."/>
            <person name="Argimon S."/>
            <person name="Zhang W."/>
            <person name="Yang X."/>
            <person name="Jeffery I.B."/>
            <person name="Cooney J.C."/>
            <person name="Kagawa T.F."/>
            <person name="Liu W."/>
            <person name="Song Y."/>
            <person name="Salvetti E."/>
            <person name="Wrobel A."/>
            <person name="Rasinkangas P."/>
            <person name="Parkhill J."/>
            <person name="Rea M.C."/>
            <person name="O'Sullivan O."/>
            <person name="Ritari J."/>
            <person name="Douillard F.P."/>
            <person name="Paul Ross R."/>
            <person name="Yang R."/>
            <person name="Briner A.E."/>
            <person name="Felis G.E."/>
            <person name="de Vos W.M."/>
            <person name="Barrangou R."/>
            <person name="Klaenhammer T.R."/>
            <person name="Caufield P.W."/>
            <person name="Cui Y."/>
            <person name="Zhang H."/>
            <person name="O'Toole P.W."/>
        </authorList>
    </citation>
    <scope>NUCLEOTIDE SEQUENCE [LARGE SCALE GENOMIC DNA]</scope>
    <source>
        <strain evidence="5 6">DSM 23829</strain>
    </source>
</reference>
<evidence type="ECO:0000256" key="3">
    <source>
        <dbReference type="SAM" id="Phobius"/>
    </source>
</evidence>
<proteinExistence type="inferred from homology"/>
<feature type="transmembrane region" description="Helical" evidence="3">
    <location>
        <begin position="222"/>
        <end position="249"/>
    </location>
</feature>
<dbReference type="GO" id="GO:0016020">
    <property type="term" value="C:membrane"/>
    <property type="evidence" value="ECO:0007669"/>
    <property type="project" value="InterPro"/>
</dbReference>
<feature type="transmembrane region" description="Helical" evidence="3">
    <location>
        <begin position="196"/>
        <end position="216"/>
    </location>
</feature>
<evidence type="ECO:0000313" key="5">
    <source>
        <dbReference type="EMBL" id="KRM69904.1"/>
    </source>
</evidence>
<feature type="domain" description="EamA" evidence="4">
    <location>
        <begin position="167"/>
        <end position="298"/>
    </location>
</feature>
<keyword evidence="3" id="KW-0812">Transmembrane</keyword>
<keyword evidence="3" id="KW-1133">Transmembrane helix</keyword>
<feature type="transmembrane region" description="Helical" evidence="3">
    <location>
        <begin position="282"/>
        <end position="299"/>
    </location>
</feature>
<feature type="transmembrane region" description="Helical" evidence="3">
    <location>
        <begin position="167"/>
        <end position="184"/>
    </location>
</feature>
<dbReference type="PATRIC" id="fig|1423781.4.peg.72"/>
<feature type="transmembrane region" description="Helical" evidence="3">
    <location>
        <begin position="137"/>
        <end position="155"/>
    </location>
</feature>
<dbReference type="Proteomes" id="UP000052012">
    <property type="component" value="Unassembled WGS sequence"/>
</dbReference>
<dbReference type="STRING" id="1423781.FD06_GL000070"/>
<dbReference type="InterPro" id="IPR000620">
    <property type="entry name" value="EamA_dom"/>
</dbReference>
<sequence length="311" mass="34057">MESEKGILETNILKGIMWAMLASALWGTSGTILQFVSQNASIPAGWFLSTRTIISGIVLLSIGGFMYHKEIFNVWKDKSVILWLLAYGVLGLGANLMTFYLSVQTGNADASTILQYLSPVFILIGSIVFQHRRPMKSDMVVFLISLLGVFLSITQGDIHKLSIPMNSLIWGILSGVTAAFYVVLPRPVLKKYPPVVVLGWGTLVAGIIFNLHQPIWIDTPKLSLFTILGIGAIILFGTILPFLIILHALKFAPSEAVSLVDAVQPVVTFILSFVFFNTGLNLIKVFGAGLVILAIFILQRSHRKLSIDKNG</sequence>
<dbReference type="AlphaFoldDB" id="A0A0R2ASQ0"/>
<dbReference type="Pfam" id="PF00892">
    <property type="entry name" value="EamA"/>
    <property type="match status" value="2"/>
</dbReference>
<dbReference type="PANTHER" id="PTHR22911:SF79">
    <property type="entry name" value="MOBA-LIKE NTP TRANSFERASE DOMAIN-CONTAINING PROTEIN"/>
    <property type="match status" value="1"/>
</dbReference>
<evidence type="ECO:0000313" key="6">
    <source>
        <dbReference type="Proteomes" id="UP000052012"/>
    </source>
</evidence>
<dbReference type="SUPFAM" id="SSF103481">
    <property type="entry name" value="Multidrug resistance efflux transporter EmrE"/>
    <property type="match status" value="2"/>
</dbReference>
<keyword evidence="3" id="KW-0472">Membrane</keyword>
<dbReference type="RefSeq" id="WP_056965533.1">
    <property type="nucleotide sequence ID" value="NZ_AYYQ01000001.1"/>
</dbReference>
<dbReference type="InterPro" id="IPR037185">
    <property type="entry name" value="EmrE-like"/>
</dbReference>
<comment type="caution">
    <text evidence="5">The sequence shown here is derived from an EMBL/GenBank/DDBJ whole genome shotgun (WGS) entry which is preliminary data.</text>
</comment>
<protein>
    <submittedName>
        <fullName evidence="5">Transport protein</fullName>
    </submittedName>
</protein>
<name>A0A0R2ASQ0_9LACO</name>
<dbReference type="EMBL" id="AYYQ01000001">
    <property type="protein sequence ID" value="KRM69904.1"/>
    <property type="molecule type" value="Genomic_DNA"/>
</dbReference>
<keyword evidence="6" id="KW-1185">Reference proteome</keyword>
<feature type="transmembrane region" description="Helical" evidence="3">
    <location>
        <begin position="113"/>
        <end position="130"/>
    </location>
</feature>
<feature type="transmembrane region" description="Helical" evidence="3">
    <location>
        <begin position="80"/>
        <end position="101"/>
    </location>
</feature>
<dbReference type="PANTHER" id="PTHR22911">
    <property type="entry name" value="ACYL-MALONYL CONDENSING ENZYME-RELATED"/>
    <property type="match status" value="1"/>
</dbReference>
<evidence type="ECO:0000256" key="2">
    <source>
        <dbReference type="ARBA" id="ARBA00007362"/>
    </source>
</evidence>
<accession>A0A0R2ASQ0</accession>
<comment type="similarity">
    <text evidence="2">Belongs to the EamA transporter family.</text>
</comment>
<organism evidence="5 6">
    <name type="scientific">Apilactobacillus ozensis DSM 23829 = JCM 17196</name>
    <dbReference type="NCBI Taxonomy" id="1423781"/>
    <lineage>
        <taxon>Bacteria</taxon>
        <taxon>Bacillati</taxon>
        <taxon>Bacillota</taxon>
        <taxon>Bacilli</taxon>
        <taxon>Lactobacillales</taxon>
        <taxon>Lactobacillaceae</taxon>
        <taxon>Apilactobacillus</taxon>
    </lineage>
</organism>
<feature type="transmembrane region" description="Helical" evidence="3">
    <location>
        <begin position="48"/>
        <end position="68"/>
    </location>
</feature>